<dbReference type="EMBL" id="JARIHO010000036">
    <property type="protein sequence ID" value="KAJ7330884.1"/>
    <property type="molecule type" value="Genomic_DNA"/>
</dbReference>
<dbReference type="AlphaFoldDB" id="A0AAD7EK32"/>
<evidence type="ECO:0000313" key="2">
    <source>
        <dbReference type="EMBL" id="KAJ7330884.1"/>
    </source>
</evidence>
<protein>
    <submittedName>
        <fullName evidence="2">Uncharacterized protein</fullName>
    </submittedName>
</protein>
<organism evidence="2 3">
    <name type="scientific">Mycena albidolilacea</name>
    <dbReference type="NCBI Taxonomy" id="1033008"/>
    <lineage>
        <taxon>Eukaryota</taxon>
        <taxon>Fungi</taxon>
        <taxon>Dikarya</taxon>
        <taxon>Basidiomycota</taxon>
        <taxon>Agaricomycotina</taxon>
        <taxon>Agaricomycetes</taxon>
        <taxon>Agaricomycetidae</taxon>
        <taxon>Agaricales</taxon>
        <taxon>Marasmiineae</taxon>
        <taxon>Mycenaceae</taxon>
        <taxon>Mycena</taxon>
    </lineage>
</organism>
<keyword evidence="3" id="KW-1185">Reference proteome</keyword>
<evidence type="ECO:0000313" key="3">
    <source>
        <dbReference type="Proteomes" id="UP001218218"/>
    </source>
</evidence>
<feature type="chain" id="PRO_5042029361" evidence="1">
    <location>
        <begin position="19"/>
        <end position="196"/>
    </location>
</feature>
<accession>A0AAD7EK32</accession>
<proteinExistence type="predicted"/>
<keyword evidence="1" id="KW-0732">Signal</keyword>
<dbReference type="Proteomes" id="UP001218218">
    <property type="component" value="Unassembled WGS sequence"/>
</dbReference>
<feature type="signal peptide" evidence="1">
    <location>
        <begin position="1"/>
        <end position="18"/>
    </location>
</feature>
<sequence length="196" mass="21861">MFSQLIAFGAMALALVNAAPTSPLQNALITVSCNTNLNVAPVSNQVHSAGNIESGLYHIYNGALVYGGLYHALRSDGANNPIFVLNDKSSAPLTTWRVEVLDNYGHARIFDTDLNLPLGLSNDWITPLSDSYPETFYLQPNTTSSENRFIIYTSDGNVWSPISQPPPNWKRFNIAPWPRNEHIPSQNWIFEQNNWI</sequence>
<comment type="caution">
    <text evidence="2">The sequence shown here is derived from an EMBL/GenBank/DDBJ whole genome shotgun (WGS) entry which is preliminary data.</text>
</comment>
<reference evidence="2" key="1">
    <citation type="submission" date="2023-03" db="EMBL/GenBank/DDBJ databases">
        <title>Massive genome expansion in bonnet fungi (Mycena s.s.) driven by repeated elements and novel gene families across ecological guilds.</title>
        <authorList>
            <consortium name="Lawrence Berkeley National Laboratory"/>
            <person name="Harder C.B."/>
            <person name="Miyauchi S."/>
            <person name="Viragh M."/>
            <person name="Kuo A."/>
            <person name="Thoen E."/>
            <person name="Andreopoulos B."/>
            <person name="Lu D."/>
            <person name="Skrede I."/>
            <person name="Drula E."/>
            <person name="Henrissat B."/>
            <person name="Morin E."/>
            <person name="Kohler A."/>
            <person name="Barry K."/>
            <person name="LaButti K."/>
            <person name="Morin E."/>
            <person name="Salamov A."/>
            <person name="Lipzen A."/>
            <person name="Mereny Z."/>
            <person name="Hegedus B."/>
            <person name="Baldrian P."/>
            <person name="Stursova M."/>
            <person name="Weitz H."/>
            <person name="Taylor A."/>
            <person name="Grigoriev I.V."/>
            <person name="Nagy L.G."/>
            <person name="Martin F."/>
            <person name="Kauserud H."/>
        </authorList>
    </citation>
    <scope>NUCLEOTIDE SEQUENCE</scope>
    <source>
        <strain evidence="2">CBHHK002</strain>
    </source>
</reference>
<gene>
    <name evidence="2" type="ORF">DFH08DRAFT_881991</name>
</gene>
<name>A0AAD7EK32_9AGAR</name>
<evidence type="ECO:0000256" key="1">
    <source>
        <dbReference type="SAM" id="SignalP"/>
    </source>
</evidence>